<evidence type="ECO:0000313" key="6">
    <source>
        <dbReference type="EMBL" id="GEL11176.1"/>
    </source>
</evidence>
<comment type="caution">
    <text evidence="7">The sequence shown here is derived from an EMBL/GenBank/DDBJ whole genome shotgun (WGS) entry which is preliminary data.</text>
</comment>
<dbReference type="Pfam" id="PF13620">
    <property type="entry name" value="CarboxypepD_reg"/>
    <property type="match status" value="1"/>
</dbReference>
<evidence type="ECO:0000256" key="4">
    <source>
        <dbReference type="PROSITE-ProRule" id="PRU00473"/>
    </source>
</evidence>
<reference evidence="7" key="2">
    <citation type="submission" date="2016-03" db="EMBL/GenBank/DDBJ databases">
        <authorList>
            <person name="Ploux O."/>
        </authorList>
    </citation>
    <scope>NUCLEOTIDE SEQUENCE</scope>
    <source>
        <strain evidence="7">NBRC 105008</strain>
    </source>
</reference>
<name>A0A1B9DYY7_9FLAO</name>
<dbReference type="Gene3D" id="2.120.10.30">
    <property type="entry name" value="TolB, C-terminal domain"/>
    <property type="match status" value="1"/>
</dbReference>
<dbReference type="InterPro" id="IPR011042">
    <property type="entry name" value="6-blade_b-propeller_TolB-like"/>
</dbReference>
<dbReference type="InterPro" id="IPR008969">
    <property type="entry name" value="CarboxyPept-like_regulatory"/>
</dbReference>
<sequence length="627" mass="70604">MKKTFLFIFAFPLLVFSQKKEIRQADKAFNTEHYVESIALFENLVNKGISTVTVFEKLADANYLNANYVQAYKWYLKLDGLNYQMDAEHQYRYAQTLKSVGLNEDSKKEMEIFERKYPNEIRTQRYKNGLNEKSILLFTNVKLLPFNSKFSDYGTAIKGDTLVFASARDFVLDNKTYARTNQSYTSLYQSVKKPSGEFTSPKIFSKNSFSIYHEATAVFSKDGKTMFYSQNQLSKNSKSKLVNGLFKIYKSVYSKGKWHNKGPISLTDNDSVNIADPALSPDGKFLYFAANFKESFGKSDLFKVAVNVDGSFGKIEHLSNKINTEGRESFPYITEDNTLIFASDGHPGLGGLDLYSIDLSDPNSEVINLSSGINSPFDDFALTVNSQMNQGYFSSNRPGGIGDDDLYSFNLAYLPVTVSGKVVDAATNEMIPNASITILDSKNNVLTALQTDLNGNFVFKDVKPNSNYTIKIEQINYVASAKSVNVYKKDSNELYPIVKAVEQIKPEVDLSNLLALNSVYFDTNKSFIRKDAKVALDKIVAIMNQYPQIMLEIGSHTDSRESKKYNLRLSQQRADATLAYLVSKGIAKSRLTANGYGESQLVNNCKDNTKCSETEHQQNRRSTFKVK</sequence>
<evidence type="ECO:0000313" key="9">
    <source>
        <dbReference type="Proteomes" id="UP000093226"/>
    </source>
</evidence>
<dbReference type="Pfam" id="PF07676">
    <property type="entry name" value="PD40"/>
    <property type="match status" value="2"/>
</dbReference>
<comment type="subcellular location">
    <subcellularLocation>
        <location evidence="1">Cell outer membrane</location>
    </subcellularLocation>
</comment>
<keyword evidence="10" id="KW-1185">Reference proteome</keyword>
<keyword evidence="3" id="KW-0998">Cell outer membrane</keyword>
<gene>
    <name evidence="7" type="ORF">FBGL_00015</name>
    <name evidence="6" type="ORF">FGL01_19150</name>
    <name evidence="8" type="ORF">SAMN05192550_2201</name>
</gene>
<dbReference type="Proteomes" id="UP000093226">
    <property type="component" value="Unassembled WGS sequence"/>
</dbReference>
<feature type="domain" description="OmpA-like" evidence="5">
    <location>
        <begin position="508"/>
        <end position="627"/>
    </location>
</feature>
<evidence type="ECO:0000256" key="3">
    <source>
        <dbReference type="ARBA" id="ARBA00023237"/>
    </source>
</evidence>
<dbReference type="PANTHER" id="PTHR30329:SF21">
    <property type="entry name" value="LIPOPROTEIN YIAD-RELATED"/>
    <property type="match status" value="1"/>
</dbReference>
<reference evidence="9" key="1">
    <citation type="submission" date="2016-03" db="EMBL/GenBank/DDBJ databases">
        <title>Draft genome sequence of Paenibacillus glacialis DSM 22343.</title>
        <authorList>
            <person name="Shin S.-K."/>
            <person name="Yi H."/>
        </authorList>
    </citation>
    <scope>NUCLEOTIDE SEQUENCE [LARGE SCALE GENOMIC DNA]</scope>
    <source>
        <strain evidence="9">NBRC 105008</strain>
    </source>
</reference>
<dbReference type="Gene3D" id="2.60.40.1120">
    <property type="entry name" value="Carboxypeptidase-like, regulatory domain"/>
    <property type="match status" value="1"/>
</dbReference>
<dbReference type="SUPFAM" id="SSF82171">
    <property type="entry name" value="DPP6 N-terminal domain-like"/>
    <property type="match status" value="1"/>
</dbReference>
<evidence type="ECO:0000313" key="11">
    <source>
        <dbReference type="Proteomes" id="UP000321579"/>
    </source>
</evidence>
<dbReference type="Proteomes" id="UP000182367">
    <property type="component" value="Unassembled WGS sequence"/>
</dbReference>
<dbReference type="PANTHER" id="PTHR30329">
    <property type="entry name" value="STATOR ELEMENT OF FLAGELLAR MOTOR COMPLEX"/>
    <property type="match status" value="1"/>
</dbReference>
<dbReference type="GO" id="GO:0009279">
    <property type="term" value="C:cell outer membrane"/>
    <property type="evidence" value="ECO:0007669"/>
    <property type="project" value="UniProtKB-SubCell"/>
</dbReference>
<dbReference type="STRING" id="551990.SAMN05192550_2201"/>
<accession>A0A1B9DYY7</accession>
<dbReference type="EMBL" id="FNEO01000003">
    <property type="protein sequence ID" value="SDJ47740.1"/>
    <property type="molecule type" value="Genomic_DNA"/>
</dbReference>
<dbReference type="SUPFAM" id="SSF103088">
    <property type="entry name" value="OmpA-like"/>
    <property type="match status" value="1"/>
</dbReference>
<keyword evidence="2 4" id="KW-0472">Membrane</keyword>
<evidence type="ECO:0000313" key="10">
    <source>
        <dbReference type="Proteomes" id="UP000182367"/>
    </source>
</evidence>
<dbReference type="RefSeq" id="WP_066323468.1">
    <property type="nucleotide sequence ID" value="NZ_BJVF01000003.1"/>
</dbReference>
<dbReference type="InterPro" id="IPR036737">
    <property type="entry name" value="OmpA-like_sf"/>
</dbReference>
<reference evidence="8 10" key="3">
    <citation type="submission" date="2016-10" db="EMBL/GenBank/DDBJ databases">
        <authorList>
            <person name="Varghese N."/>
            <person name="Submissions S."/>
        </authorList>
    </citation>
    <scope>NUCLEOTIDE SEQUENCE [LARGE SCALE GENOMIC DNA]</scope>
    <source>
        <strain evidence="8 10">Gm-149</strain>
    </source>
</reference>
<dbReference type="EMBL" id="BJVF01000003">
    <property type="protein sequence ID" value="GEL11176.1"/>
    <property type="molecule type" value="Genomic_DNA"/>
</dbReference>
<dbReference type="InterPro" id="IPR006665">
    <property type="entry name" value="OmpA-like"/>
</dbReference>
<evidence type="ECO:0000256" key="2">
    <source>
        <dbReference type="ARBA" id="ARBA00023136"/>
    </source>
</evidence>
<dbReference type="AlphaFoldDB" id="A0A1B9DYY7"/>
<evidence type="ECO:0000313" key="7">
    <source>
        <dbReference type="EMBL" id="OCB74896.1"/>
    </source>
</evidence>
<dbReference type="CDD" id="cd07185">
    <property type="entry name" value="OmpA_C-like"/>
    <property type="match status" value="1"/>
</dbReference>
<organism evidence="7 9">
    <name type="scientific">Flavobacterium glycines</name>
    <dbReference type="NCBI Taxonomy" id="551990"/>
    <lineage>
        <taxon>Bacteria</taxon>
        <taxon>Pseudomonadati</taxon>
        <taxon>Bacteroidota</taxon>
        <taxon>Flavobacteriia</taxon>
        <taxon>Flavobacteriales</taxon>
        <taxon>Flavobacteriaceae</taxon>
        <taxon>Flavobacterium</taxon>
    </lineage>
</organism>
<dbReference type="SUPFAM" id="SSF49464">
    <property type="entry name" value="Carboxypeptidase regulatory domain-like"/>
    <property type="match status" value="1"/>
</dbReference>
<dbReference type="InterPro" id="IPR050330">
    <property type="entry name" value="Bact_OuterMem_StrucFunc"/>
</dbReference>
<dbReference type="InterPro" id="IPR011659">
    <property type="entry name" value="WD40"/>
</dbReference>
<reference evidence="6 11" key="4">
    <citation type="submission" date="2019-07" db="EMBL/GenBank/DDBJ databases">
        <title>Whole genome shotgun sequence of Flavobacterium glycines NBRC 105008.</title>
        <authorList>
            <person name="Hosoyama A."/>
            <person name="Uohara A."/>
            <person name="Ohji S."/>
            <person name="Ichikawa N."/>
        </authorList>
    </citation>
    <scope>NUCLEOTIDE SEQUENCE [LARGE SCALE GENOMIC DNA]</scope>
    <source>
        <strain evidence="6 11">NBRC 105008</strain>
    </source>
</reference>
<proteinExistence type="predicted"/>
<protein>
    <submittedName>
        <fullName evidence="6">Cell envelope biogenesis protein OmpA</fullName>
    </submittedName>
    <submittedName>
        <fullName evidence="8">Outer membrane protein OmpA</fullName>
    </submittedName>
</protein>
<dbReference type="PRINTS" id="PR01021">
    <property type="entry name" value="OMPADOMAIN"/>
</dbReference>
<dbReference type="PROSITE" id="PS51123">
    <property type="entry name" value="OMPA_2"/>
    <property type="match status" value="1"/>
</dbReference>
<dbReference type="Pfam" id="PF00691">
    <property type="entry name" value="OmpA"/>
    <property type="match status" value="1"/>
</dbReference>
<dbReference type="EMBL" id="LVEO01000001">
    <property type="protein sequence ID" value="OCB74896.1"/>
    <property type="molecule type" value="Genomic_DNA"/>
</dbReference>
<evidence type="ECO:0000256" key="1">
    <source>
        <dbReference type="ARBA" id="ARBA00004442"/>
    </source>
</evidence>
<evidence type="ECO:0000313" key="8">
    <source>
        <dbReference type="EMBL" id="SDJ47740.1"/>
    </source>
</evidence>
<dbReference type="Proteomes" id="UP000321579">
    <property type="component" value="Unassembled WGS sequence"/>
</dbReference>
<dbReference type="InterPro" id="IPR006664">
    <property type="entry name" value="OMP_bac"/>
</dbReference>
<evidence type="ECO:0000259" key="5">
    <source>
        <dbReference type="PROSITE" id="PS51123"/>
    </source>
</evidence>
<dbReference type="Gene3D" id="3.30.1330.60">
    <property type="entry name" value="OmpA-like domain"/>
    <property type="match status" value="1"/>
</dbReference>
<dbReference type="OrthoDB" id="9782229at2"/>